<reference evidence="4 5" key="1">
    <citation type="submission" date="2019-03" db="EMBL/GenBank/DDBJ databases">
        <title>Genomic Encyclopedia of Type Strains, Phase IV (KMG-IV): sequencing the most valuable type-strain genomes for metagenomic binning, comparative biology and taxonomic classification.</title>
        <authorList>
            <person name="Goeker M."/>
        </authorList>
    </citation>
    <scope>NUCLEOTIDE SEQUENCE [LARGE SCALE GENOMIC DNA]</scope>
    <source>
        <strain evidence="4 5">DSM 24176</strain>
    </source>
</reference>
<dbReference type="SUPFAM" id="SSF141868">
    <property type="entry name" value="EAL domain-like"/>
    <property type="match status" value="1"/>
</dbReference>
<dbReference type="GO" id="GO:0071111">
    <property type="term" value="F:cyclic-guanylate-specific phosphodiesterase activity"/>
    <property type="evidence" value="ECO:0007669"/>
    <property type="project" value="InterPro"/>
</dbReference>
<dbReference type="RefSeq" id="WP_165868589.1">
    <property type="nucleotide sequence ID" value="NZ_SMGQ01000014.1"/>
</dbReference>
<dbReference type="Gene3D" id="3.30.70.270">
    <property type="match status" value="1"/>
</dbReference>
<dbReference type="Gene3D" id="3.20.20.450">
    <property type="entry name" value="EAL domain"/>
    <property type="match status" value="1"/>
</dbReference>
<feature type="domain" description="EAL" evidence="2">
    <location>
        <begin position="256"/>
        <end position="506"/>
    </location>
</feature>
<dbReference type="SMART" id="SM00052">
    <property type="entry name" value="EAL"/>
    <property type="match status" value="1"/>
</dbReference>
<dbReference type="SMART" id="SM00267">
    <property type="entry name" value="GGDEF"/>
    <property type="match status" value="1"/>
</dbReference>
<dbReference type="EMBL" id="SMGQ01000014">
    <property type="protein sequence ID" value="TCK92420.1"/>
    <property type="molecule type" value="Genomic_DNA"/>
</dbReference>
<dbReference type="InterPro" id="IPR001633">
    <property type="entry name" value="EAL_dom"/>
</dbReference>
<keyword evidence="1" id="KW-0812">Transmembrane</keyword>
<evidence type="ECO:0000259" key="3">
    <source>
        <dbReference type="PROSITE" id="PS50887"/>
    </source>
</evidence>
<proteinExistence type="predicted"/>
<feature type="domain" description="GGDEF" evidence="3">
    <location>
        <begin position="117"/>
        <end position="247"/>
    </location>
</feature>
<keyword evidence="5" id="KW-1185">Reference proteome</keyword>
<dbReference type="PANTHER" id="PTHR33121:SF71">
    <property type="entry name" value="OXYGEN SENSOR PROTEIN DOSP"/>
    <property type="match status" value="1"/>
</dbReference>
<feature type="transmembrane region" description="Helical" evidence="1">
    <location>
        <begin position="12"/>
        <end position="32"/>
    </location>
</feature>
<comment type="caution">
    <text evidence="4">The sequence shown here is derived from an EMBL/GenBank/DDBJ whole genome shotgun (WGS) entry which is preliminary data.</text>
</comment>
<keyword evidence="1" id="KW-0472">Membrane</keyword>
<dbReference type="InterPro" id="IPR035919">
    <property type="entry name" value="EAL_sf"/>
</dbReference>
<dbReference type="InterPro" id="IPR000160">
    <property type="entry name" value="GGDEF_dom"/>
</dbReference>
<evidence type="ECO:0000256" key="1">
    <source>
        <dbReference type="SAM" id="Phobius"/>
    </source>
</evidence>
<dbReference type="Pfam" id="PF00563">
    <property type="entry name" value="EAL"/>
    <property type="match status" value="1"/>
</dbReference>
<feature type="transmembrane region" description="Helical" evidence="1">
    <location>
        <begin position="44"/>
        <end position="63"/>
    </location>
</feature>
<evidence type="ECO:0000313" key="5">
    <source>
        <dbReference type="Proteomes" id="UP000294545"/>
    </source>
</evidence>
<dbReference type="NCBIfam" id="TIGR00254">
    <property type="entry name" value="GGDEF"/>
    <property type="match status" value="1"/>
</dbReference>
<dbReference type="AlphaFoldDB" id="A0A4R1MK71"/>
<dbReference type="PROSITE" id="PS50883">
    <property type="entry name" value="EAL"/>
    <property type="match status" value="1"/>
</dbReference>
<organism evidence="4 5">
    <name type="scientific">Natranaerovirga hydrolytica</name>
    <dbReference type="NCBI Taxonomy" id="680378"/>
    <lineage>
        <taxon>Bacteria</taxon>
        <taxon>Bacillati</taxon>
        <taxon>Bacillota</taxon>
        <taxon>Clostridia</taxon>
        <taxon>Lachnospirales</taxon>
        <taxon>Natranaerovirgaceae</taxon>
        <taxon>Natranaerovirga</taxon>
    </lineage>
</organism>
<dbReference type="CDD" id="cd01949">
    <property type="entry name" value="GGDEF"/>
    <property type="match status" value="1"/>
</dbReference>
<protein>
    <submittedName>
        <fullName evidence="4">Diguanylate cyclase (GGDEF)-like protein</fullName>
    </submittedName>
</protein>
<dbReference type="Proteomes" id="UP000294545">
    <property type="component" value="Unassembled WGS sequence"/>
</dbReference>
<dbReference type="Pfam" id="PF00990">
    <property type="entry name" value="GGDEF"/>
    <property type="match status" value="1"/>
</dbReference>
<evidence type="ECO:0000259" key="2">
    <source>
        <dbReference type="PROSITE" id="PS50883"/>
    </source>
</evidence>
<gene>
    <name evidence="4" type="ORF">EDC19_2155</name>
</gene>
<dbReference type="InterPro" id="IPR043128">
    <property type="entry name" value="Rev_trsase/Diguanyl_cyclase"/>
</dbReference>
<evidence type="ECO:0000313" key="4">
    <source>
        <dbReference type="EMBL" id="TCK92420.1"/>
    </source>
</evidence>
<name>A0A4R1MK71_9FIRM</name>
<dbReference type="InterPro" id="IPR050706">
    <property type="entry name" value="Cyclic-di-GMP_PDE-like"/>
</dbReference>
<accession>A0A4R1MK71</accession>
<dbReference type="CDD" id="cd01948">
    <property type="entry name" value="EAL"/>
    <property type="match status" value="1"/>
</dbReference>
<dbReference type="PROSITE" id="PS50887">
    <property type="entry name" value="GGDEF"/>
    <property type="match status" value="1"/>
</dbReference>
<dbReference type="SUPFAM" id="SSF55073">
    <property type="entry name" value="Nucleotide cyclase"/>
    <property type="match status" value="1"/>
</dbReference>
<dbReference type="PANTHER" id="PTHR33121">
    <property type="entry name" value="CYCLIC DI-GMP PHOSPHODIESTERASE PDEF"/>
    <property type="match status" value="1"/>
</dbReference>
<dbReference type="InterPro" id="IPR029787">
    <property type="entry name" value="Nucleotide_cyclase"/>
</dbReference>
<keyword evidence="1" id="KW-1133">Transmembrane helix</keyword>
<sequence length="507" mass="59547">MKKSKFNLLNKHILRYLLLFTLGVILFFVNQIDSVNEKRITVINFFYMVGLVTFLIRYLVFYIKQIMDIKHKGYSCAAKTNSNEEYINYLSNYDHLTKLPNKNMFVKKLNELIKCNKEGGVILIDIDDFRKINDTFSHEYGDKVLKELSKDLMNHMEHEDVFVSRFAGDEFWLITEQEDLKKCIKNLYTIINKKRIVDNHSINIDCSMGIALFPRDTTDINQLIKYAELAMHQAKKTQKNTYLFYRKNMVEVLERNNKIESILKEAMDNNGFKLLYQPQVSIKNSQVIGLEALIRLKNYNISPEQFILVAEEMHIIHKIGRWVTKEVILQLDQWRKSDEELKPIGINFSVKQMEDKEYISFLKDLLLQYDIDPKYIDIEITENELIKNEEYAIEYLNQLKEVGVTISLDDFGKGYSSLHYLTFLPINKIKLDKSLYQKDASKYNYIIMENIIALAHDLSLEVVAEGVETKSQYNKLQELKCDYVQGFLFSKPIEAKAVKALKRITIV</sequence>